<evidence type="ECO:0000313" key="1">
    <source>
        <dbReference type="EMBL" id="RBP89377.1"/>
    </source>
</evidence>
<dbReference type="AlphaFoldDB" id="A0A366JPH4"/>
<comment type="caution">
    <text evidence="1">The sequence shown here is derived from an EMBL/GenBank/DDBJ whole genome shotgun (WGS) entry which is preliminary data.</text>
</comment>
<accession>A0A366JPH4</accession>
<evidence type="ECO:0000313" key="2">
    <source>
        <dbReference type="Proteomes" id="UP000252731"/>
    </source>
</evidence>
<keyword evidence="2" id="KW-1185">Reference proteome</keyword>
<organism evidence="1 2">
    <name type="scientific">Cytobacillus firmus</name>
    <name type="common">Bacillus firmus</name>
    <dbReference type="NCBI Taxonomy" id="1399"/>
    <lineage>
        <taxon>Bacteria</taxon>
        <taxon>Bacillati</taxon>
        <taxon>Bacillota</taxon>
        <taxon>Bacilli</taxon>
        <taxon>Bacillales</taxon>
        <taxon>Bacillaceae</taxon>
        <taxon>Cytobacillus</taxon>
    </lineage>
</organism>
<dbReference type="Proteomes" id="UP000252731">
    <property type="component" value="Unassembled WGS sequence"/>
</dbReference>
<proteinExistence type="predicted"/>
<protein>
    <submittedName>
        <fullName evidence="1">Uncharacterized protein</fullName>
    </submittedName>
</protein>
<dbReference type="EMBL" id="QNSF01000011">
    <property type="protein sequence ID" value="RBP89377.1"/>
    <property type="molecule type" value="Genomic_DNA"/>
</dbReference>
<name>A0A366JPH4_CYTFI</name>
<reference evidence="1 2" key="1">
    <citation type="submission" date="2018-06" db="EMBL/GenBank/DDBJ databases">
        <title>Freshwater and sediment microbial communities from various areas in North America, analyzing microbe dynamics in response to fracking.</title>
        <authorList>
            <person name="Lamendella R."/>
        </authorList>
    </citation>
    <scope>NUCLEOTIDE SEQUENCE [LARGE SCALE GENOMIC DNA]</scope>
    <source>
        <strain evidence="1 2">14_TX</strain>
    </source>
</reference>
<sequence>MQNQGVRRKKKQLIHEMFMQGNSYKEIAETIGSNAAAVGHSVRLYRQKEPDQWPRVRNYIEPLTIEVQVYNCCDCSALFAIENNIEIQNDATCPFCWEKEHLIEIGINKLKVDEKKIG</sequence>
<dbReference type="RefSeq" id="WP_113884338.1">
    <property type="nucleotide sequence ID" value="NZ_QNSF01000011.1"/>
</dbReference>
<gene>
    <name evidence="1" type="ORF">DFO70_11124</name>
</gene>